<dbReference type="InterPro" id="IPR009543">
    <property type="entry name" value="VPS13_VAB"/>
</dbReference>
<dbReference type="InterPro" id="IPR026847">
    <property type="entry name" value="VPS13"/>
</dbReference>
<feature type="domain" description="Vacuolar protein sorting-associated protein 13 VPS13 adaptor binding" evidence="4">
    <location>
        <begin position="780"/>
        <end position="1300"/>
    </location>
</feature>
<reference evidence="7" key="1">
    <citation type="submission" date="2016-04" db="UniProtKB">
        <authorList>
            <consortium name="WormBaseParasite"/>
        </authorList>
    </citation>
    <scope>IDENTIFICATION</scope>
</reference>
<dbReference type="Pfam" id="PF25036">
    <property type="entry name" value="VPS13_VAB"/>
    <property type="match status" value="1"/>
</dbReference>
<evidence type="ECO:0000259" key="5">
    <source>
        <dbReference type="Pfam" id="PF25037"/>
    </source>
</evidence>
<accession>A0A158Q918</accession>
<dbReference type="Proteomes" id="UP000050640">
    <property type="component" value="Unplaced"/>
</dbReference>
<feature type="region of interest" description="Disordered" evidence="2">
    <location>
        <begin position="178"/>
        <end position="218"/>
    </location>
</feature>
<feature type="compositionally biased region" description="Low complexity" evidence="2">
    <location>
        <begin position="181"/>
        <end position="191"/>
    </location>
</feature>
<dbReference type="WBParaSite" id="EEL_0000941401-mRNA-1">
    <property type="protein sequence ID" value="EEL_0000941401-mRNA-1"/>
    <property type="gene ID" value="EEL_0000941401"/>
</dbReference>
<evidence type="ECO:0000256" key="1">
    <source>
        <dbReference type="ARBA" id="ARBA00006545"/>
    </source>
</evidence>
<feature type="domain" description="Intermembrane lipid transfer protein VPS13-like C-terminal" evidence="5">
    <location>
        <begin position="1877"/>
        <end position="1977"/>
    </location>
</feature>
<dbReference type="STRING" id="1147741.A0A158Q918"/>
<dbReference type="InterPro" id="IPR056747">
    <property type="entry name" value="VPS13-like_M"/>
</dbReference>
<dbReference type="GO" id="GO:0045053">
    <property type="term" value="P:protein retention in Golgi apparatus"/>
    <property type="evidence" value="ECO:0007669"/>
    <property type="project" value="TreeGrafter"/>
</dbReference>
<name>A0A158Q918_9BILA</name>
<evidence type="ECO:0000259" key="3">
    <source>
        <dbReference type="Pfam" id="PF25033"/>
    </source>
</evidence>
<sequence length="2006" mass="223892">RFAVPFQAEAAQVAAQAQSYASEKASQAAQKIKHLMEESPLRIGLDIELAAPTILVPKSSMSLNALFIDFGKLTAVNSISAAQNEQKAIIDSIQINLTDVCFGISLISAKDLEVLSTCQILKPVTFSLLVYRNLSFEWYKTAPQILVDAHLPIIEMGMTEEDYATILKTLSGNLAEGSELSSVPSASVNPSARRERNVAERRQESTEKATSENDRSPLSESKAKSLVFSFKVDEIAALLYRGSSNLEDSRGEIARKTTAGFVAVRLKKIKLSGSRAENGELDIAVSLEVFVMDDERSEKTKTRRLLDKKPDNTGKIHKEFVAARYQTTATGDQIIAFSSSAFFLRLCPEFLGALMNFFTVKKTSEELAKEAEKMNIPNIIQNKEKTEAIQSRGTITMNCKMHEAEIILVDDAVSPENSQALILSFNMDLKANPDGEKQIMIGGIRNLQVISTYSLESKRDRTPYQVLKRTDIDVQLIMEQKTMSENFVVHIGQLYLKISPAIIRLLSAVSSNFLSAANEDLFTERKAVLKKYPNYWEKRKIDKNKHWWFNVVEEEQGDVEYAVDVAASVSGEQQGTITMESLIVTLEAGVDNRTVPVVLLESSVIVAASQWSTLLAVDADVQFQLSYYNETFCVWEPIVEPVEVGDNIWRSWVLKAELRTHSEDELSENGALPLPQRTINLKASELLNITVTKSLILLSYHLMDAFERAAKLISPPKGRTFPGSSKYLVFNSTGISTKVGNTDTLTISVDGQPIDATPCTFVDLNVAVDPNEKIGLTQSQTTKKAELRLIFDEIDAERYVNIMRSESRTFELPMKSDGGNQWKMVVETKVENMRRLIYLHSIVQFVNHLDIPFEIHSMCDGRLDFCGLAETDGEPLDIALPLLYTATGELFIRPQDDAYEMSNESVCWNKFEDKARYIVRCDLSEDMKQGLFVALIVEEVRLKAERSRDLDDNSFIVHIFSPLTLHNFLPFPLHLTSPIQKELSGGEETSLNVVPGQNLSFEMNYRGDLYEAEMLFPVEHQDLMVITLTSGEKILNLGVHWTVAHRKLDAEVYAPYWFINNTGRSVRFRESSEGIIERTTKCVPCQKGGLEGQCYDATMQEPSSEPALLPLDAKDFLSKKKARLSLFGNHWTNEFPLDAVGNAGRIGCKDENNTEQSISLQISMCQSGLTKVITFLPFYLLHNESRFPLEIREFGVQNWVVVRPQACIGFWPSQKENRKYAVVRYGGTTEESILFPITESFEGFCLIENDYLGVYVIVSVCESSSIIKLESFEPGMAPAIIMNATKKSVEFGQKGTRSKKTLGPWESCAFAWTDVIRDRELEWKSGDATHSDDLIRNAFEDYRPSKSDSARYYWVSFLNGRQRVYLFTDNLAVMTTAHEAYEIELPTLSVEISLQGIGISIVDNFKTEEIAYMCIASSAIIWEQSIKTRFKPFTIKQMETIEHAYQTWLPDRSEETVIVDKLEFDFINMKLKKQKDWVNHLQIDNQLPACVFPCILSVVPPPRSVVQDNAPKSFSELSYIRRESEHSRIAQIKYLHLLVQEFSVQLDQGFVNAMLELISSQADSKPYTKEAFVKDFELTKNKLEVIAGMTTASQQAAYYENLHISPLMIHLSFSQGGNSGSKQLRGKASKSKEGVQLAVQSEFINVFLKSIGVTVTEIQDVVFRLAFFERKYAFYTASQLQGEITGHYTSQIIKQLYVLVLGLDILGNPFGLVRDLSSGVQDFFYQPFQGAVQGPEEFAEGVALGVKGLVGATVGGGAGAVSRIAGTLGKGVAALTLDEEYQRKRQQMMNRRPKTFGEGVARGAKGIGQGFYDGISGVVFKPLAGARTGGAGGFAKGLSLGLVGIVTRPLSGAVDFASSTLDAVRSATVGTDETKPLRPSRVIFSDNIVRPYSQKMAIGAQIFREADNGSVADTDYFLAHAPISEKSVFIVTDRRAMNVKKSDVVGSWNIEWQVLYTEMNQPTLSGKTILIDLRKKQKGFFRLNSLGGRVVELIEQTSAALVLLKE</sequence>
<dbReference type="GO" id="GO:0006623">
    <property type="term" value="P:protein targeting to vacuole"/>
    <property type="evidence" value="ECO:0007669"/>
    <property type="project" value="TreeGrafter"/>
</dbReference>
<organism evidence="6 7">
    <name type="scientific">Elaeophora elaphi</name>
    <dbReference type="NCBI Taxonomy" id="1147741"/>
    <lineage>
        <taxon>Eukaryota</taxon>
        <taxon>Metazoa</taxon>
        <taxon>Ecdysozoa</taxon>
        <taxon>Nematoda</taxon>
        <taxon>Chromadorea</taxon>
        <taxon>Rhabditida</taxon>
        <taxon>Spirurina</taxon>
        <taxon>Spiruromorpha</taxon>
        <taxon>Filarioidea</taxon>
        <taxon>Onchocercidae</taxon>
        <taxon>Elaeophora</taxon>
    </lineage>
</organism>
<keyword evidence="6" id="KW-1185">Reference proteome</keyword>
<dbReference type="Pfam" id="PF25037">
    <property type="entry name" value="VPS13_C"/>
    <property type="match status" value="1"/>
</dbReference>
<dbReference type="InterPro" id="IPR056748">
    <property type="entry name" value="VPS13-like_C"/>
</dbReference>
<protein>
    <submittedName>
        <fullName evidence="7">VP13A protein</fullName>
    </submittedName>
</protein>
<dbReference type="Pfam" id="PF25033">
    <property type="entry name" value="VPS13_M"/>
    <property type="match status" value="1"/>
</dbReference>
<proteinExistence type="inferred from homology"/>
<feature type="domain" description="VPS13-like middle region" evidence="3">
    <location>
        <begin position="16"/>
        <end position="695"/>
    </location>
</feature>
<evidence type="ECO:0000313" key="7">
    <source>
        <dbReference type="WBParaSite" id="EEL_0000941401-mRNA-1"/>
    </source>
</evidence>
<comment type="similarity">
    <text evidence="1">Belongs to the VPS13 family.</text>
</comment>
<evidence type="ECO:0000313" key="6">
    <source>
        <dbReference type="Proteomes" id="UP000050640"/>
    </source>
</evidence>
<feature type="compositionally biased region" description="Basic and acidic residues" evidence="2">
    <location>
        <begin position="192"/>
        <end position="218"/>
    </location>
</feature>
<dbReference type="PANTHER" id="PTHR16166:SF93">
    <property type="entry name" value="INTERMEMBRANE LIPID TRANSFER PROTEIN VPS13"/>
    <property type="match status" value="1"/>
</dbReference>
<evidence type="ECO:0000259" key="4">
    <source>
        <dbReference type="Pfam" id="PF25036"/>
    </source>
</evidence>
<evidence type="ECO:0000256" key="2">
    <source>
        <dbReference type="SAM" id="MobiDB-lite"/>
    </source>
</evidence>
<dbReference type="PANTHER" id="PTHR16166">
    <property type="entry name" value="VACUOLAR PROTEIN SORTING-ASSOCIATED PROTEIN VPS13"/>
    <property type="match status" value="1"/>
</dbReference>